<evidence type="ECO:0000313" key="2">
    <source>
        <dbReference type="EMBL" id="GFH21711.1"/>
    </source>
</evidence>
<accession>A0A699ZHK0</accession>
<keyword evidence="3" id="KW-1185">Reference proteome</keyword>
<feature type="region of interest" description="Disordered" evidence="1">
    <location>
        <begin position="124"/>
        <end position="146"/>
    </location>
</feature>
<dbReference type="AlphaFoldDB" id="A0A699ZHK0"/>
<name>A0A699ZHK0_HAELA</name>
<evidence type="ECO:0000256" key="1">
    <source>
        <dbReference type="SAM" id="MobiDB-lite"/>
    </source>
</evidence>
<dbReference type="Proteomes" id="UP000485058">
    <property type="component" value="Unassembled WGS sequence"/>
</dbReference>
<gene>
    <name evidence="2" type="ORF">HaLaN_19069</name>
</gene>
<evidence type="ECO:0000313" key="3">
    <source>
        <dbReference type="Proteomes" id="UP000485058"/>
    </source>
</evidence>
<organism evidence="2 3">
    <name type="scientific">Haematococcus lacustris</name>
    <name type="common">Green alga</name>
    <name type="synonym">Haematococcus pluvialis</name>
    <dbReference type="NCBI Taxonomy" id="44745"/>
    <lineage>
        <taxon>Eukaryota</taxon>
        <taxon>Viridiplantae</taxon>
        <taxon>Chlorophyta</taxon>
        <taxon>core chlorophytes</taxon>
        <taxon>Chlorophyceae</taxon>
        <taxon>CS clade</taxon>
        <taxon>Chlamydomonadales</taxon>
        <taxon>Haematococcaceae</taxon>
        <taxon>Haematococcus</taxon>
    </lineage>
</organism>
<protein>
    <submittedName>
        <fullName evidence="2">Uncharacterized protein</fullName>
    </submittedName>
</protein>
<comment type="caution">
    <text evidence="2">The sequence shown here is derived from an EMBL/GenBank/DDBJ whole genome shotgun (WGS) entry which is preliminary data.</text>
</comment>
<reference evidence="2 3" key="1">
    <citation type="submission" date="2020-02" db="EMBL/GenBank/DDBJ databases">
        <title>Draft genome sequence of Haematococcus lacustris strain NIES-144.</title>
        <authorList>
            <person name="Morimoto D."/>
            <person name="Nakagawa S."/>
            <person name="Yoshida T."/>
            <person name="Sawayama S."/>
        </authorList>
    </citation>
    <scope>NUCLEOTIDE SEQUENCE [LARGE SCALE GENOMIC DNA]</scope>
    <source>
        <strain evidence="2 3">NIES-144</strain>
    </source>
</reference>
<dbReference type="EMBL" id="BLLF01001888">
    <property type="protein sequence ID" value="GFH21711.1"/>
    <property type="molecule type" value="Genomic_DNA"/>
</dbReference>
<sequence>MTMVKKKKKVLSPPLALGPVAAPAPLPKPATTLAQVAALAGVAWASQGHHMSPRTGASNRLLQADRNKRSCTCPGWGFQPSSLVGLLRSSSASQGWGLFKIELTLLVLTAELLRRALDKVKPSVKGAMTSRAQPAAPTKQEPKPAAVAAAAAVCRQQLQGQ</sequence>
<proteinExistence type="predicted"/>